<accession>A0A9P0VYW9</accession>
<dbReference type="GO" id="GO:0008270">
    <property type="term" value="F:zinc ion binding"/>
    <property type="evidence" value="ECO:0007669"/>
    <property type="project" value="UniProtKB-KW"/>
</dbReference>
<feature type="compositionally biased region" description="Polar residues" evidence="12">
    <location>
        <begin position="184"/>
        <end position="193"/>
    </location>
</feature>
<evidence type="ECO:0000256" key="4">
    <source>
        <dbReference type="ARBA" id="ARBA00022771"/>
    </source>
</evidence>
<dbReference type="PROSITE" id="PS01359">
    <property type="entry name" value="ZF_PHD_1"/>
    <property type="match status" value="1"/>
</dbReference>
<feature type="domain" description="PHD-type" evidence="13">
    <location>
        <begin position="386"/>
        <end position="435"/>
    </location>
</feature>
<comment type="domain">
    <text evidence="11">The PHD-type zinc finger mediates the binding to H3K4me3.</text>
</comment>
<evidence type="ECO:0000256" key="1">
    <source>
        <dbReference type="ARBA" id="ARBA00004123"/>
    </source>
</evidence>
<comment type="caution">
    <text evidence="14">The sequence shown here is derived from an EMBL/GenBank/DDBJ whole genome shotgun (WGS) entry which is preliminary data.</text>
</comment>
<feature type="site" description="Histone H3K4me3 binding" evidence="8">
    <location>
        <position position="403"/>
    </location>
</feature>
<gene>
    <name evidence="14" type="ORF">CLIB1423_09S00276</name>
</gene>
<feature type="compositionally biased region" description="Polar residues" evidence="12">
    <location>
        <begin position="286"/>
        <end position="297"/>
    </location>
</feature>
<keyword evidence="3 9" id="KW-0479">Metal-binding</keyword>
<keyword evidence="15" id="KW-1185">Reference proteome</keyword>
<dbReference type="Pfam" id="PF12998">
    <property type="entry name" value="ING"/>
    <property type="match status" value="1"/>
</dbReference>
<dbReference type="PANTHER" id="PTHR10333:SF42">
    <property type="entry name" value="INHIBITOR OF GROWTH PROTEIN 5"/>
    <property type="match status" value="1"/>
</dbReference>
<dbReference type="InterPro" id="IPR019786">
    <property type="entry name" value="Zinc_finger_PHD-type_CS"/>
</dbReference>
<dbReference type="Gene3D" id="6.10.140.1740">
    <property type="match status" value="1"/>
</dbReference>
<feature type="binding site" evidence="9">
    <location>
        <position position="432"/>
    </location>
    <ligand>
        <name>Zn(2+)</name>
        <dbReference type="ChEBI" id="CHEBI:29105"/>
        <label>2</label>
    </ligand>
</feature>
<dbReference type="InterPro" id="IPR024610">
    <property type="entry name" value="ING_N_histone-binding"/>
</dbReference>
<dbReference type="GO" id="GO:0033698">
    <property type="term" value="C:Rpd3L complex"/>
    <property type="evidence" value="ECO:0007669"/>
    <property type="project" value="TreeGrafter"/>
</dbReference>
<dbReference type="SMART" id="SM01408">
    <property type="entry name" value="ING"/>
    <property type="match status" value="1"/>
</dbReference>
<keyword evidence="6 11" id="KW-0156">Chromatin regulator</keyword>
<evidence type="ECO:0000256" key="7">
    <source>
        <dbReference type="ARBA" id="ARBA00023242"/>
    </source>
</evidence>
<feature type="compositionally biased region" description="Polar residues" evidence="12">
    <location>
        <begin position="225"/>
        <end position="235"/>
    </location>
</feature>
<feature type="binding site" evidence="9">
    <location>
        <position position="391"/>
    </location>
    <ligand>
        <name>Zn(2+)</name>
        <dbReference type="ChEBI" id="CHEBI:29105"/>
        <label>1</label>
    </ligand>
</feature>
<dbReference type="EMBL" id="CAKXYY010000009">
    <property type="protein sequence ID" value="CAH2352986.1"/>
    <property type="molecule type" value="Genomic_DNA"/>
</dbReference>
<evidence type="ECO:0000313" key="14">
    <source>
        <dbReference type="EMBL" id="CAH2352986.1"/>
    </source>
</evidence>
<dbReference type="SUPFAM" id="SSF57903">
    <property type="entry name" value="FYVE/PHD zinc finger"/>
    <property type="match status" value="1"/>
</dbReference>
<name>A0A9P0VYW9_9ASCO</name>
<feature type="site" description="Histone H3K4me3 binding" evidence="8">
    <location>
        <position position="411"/>
    </location>
</feature>
<dbReference type="OrthoDB" id="5411773at2759"/>
<feature type="region of interest" description="Disordered" evidence="12">
    <location>
        <begin position="178"/>
        <end position="361"/>
    </location>
</feature>
<comment type="subcellular location">
    <subcellularLocation>
        <location evidence="1 11">Nucleus</location>
    </subcellularLocation>
</comment>
<dbReference type="PANTHER" id="PTHR10333">
    <property type="entry name" value="INHIBITOR OF GROWTH PROTEIN"/>
    <property type="match status" value="1"/>
</dbReference>
<evidence type="ECO:0000313" key="15">
    <source>
        <dbReference type="Proteomes" id="UP000837801"/>
    </source>
</evidence>
<feature type="binding site" evidence="9">
    <location>
        <position position="402"/>
    </location>
    <ligand>
        <name>Zn(2+)</name>
        <dbReference type="ChEBI" id="CHEBI:29105"/>
        <label>2</label>
    </ligand>
</feature>
<dbReference type="FunFam" id="3.30.40.10:FF:000016">
    <property type="entry name" value="Inhibitor of growth protein"/>
    <property type="match status" value="1"/>
</dbReference>
<evidence type="ECO:0000256" key="11">
    <source>
        <dbReference type="RuleBase" id="RU361213"/>
    </source>
</evidence>
<feature type="site" description="Histone H3K4me3 binding" evidence="8">
    <location>
        <position position="399"/>
    </location>
</feature>
<dbReference type="InterPro" id="IPR013083">
    <property type="entry name" value="Znf_RING/FYVE/PHD"/>
</dbReference>
<keyword evidence="5 9" id="KW-0862">Zinc</keyword>
<evidence type="ECO:0000256" key="9">
    <source>
        <dbReference type="PIRSR" id="PIRSR628651-51"/>
    </source>
</evidence>
<feature type="site" description="Histone H3K4me3 binding" evidence="8">
    <location>
        <position position="388"/>
    </location>
</feature>
<keyword evidence="4 10" id="KW-0863">Zinc-finger</keyword>
<evidence type="ECO:0000256" key="12">
    <source>
        <dbReference type="SAM" id="MobiDB-lite"/>
    </source>
</evidence>
<evidence type="ECO:0000259" key="13">
    <source>
        <dbReference type="PROSITE" id="PS50016"/>
    </source>
</evidence>
<comment type="function">
    <text evidence="11">Component of an histone acetyltransferase complex.</text>
</comment>
<keyword evidence="7 11" id="KW-0539">Nucleus</keyword>
<feature type="binding site" evidence="9">
    <location>
        <position position="389"/>
    </location>
    <ligand>
        <name>Zn(2+)</name>
        <dbReference type="ChEBI" id="CHEBI:29105"/>
        <label>1</label>
    </ligand>
</feature>
<dbReference type="CDD" id="cd17016">
    <property type="entry name" value="ING_Pho23p_like"/>
    <property type="match status" value="1"/>
</dbReference>
<dbReference type="PROSITE" id="PS50016">
    <property type="entry name" value="ZF_PHD_2"/>
    <property type="match status" value="1"/>
</dbReference>
<dbReference type="GO" id="GO:0070210">
    <property type="term" value="C:Rpd3L-Expanded complex"/>
    <property type="evidence" value="ECO:0007669"/>
    <property type="project" value="TreeGrafter"/>
</dbReference>
<feature type="binding site" evidence="9">
    <location>
        <position position="416"/>
    </location>
    <ligand>
        <name>Zn(2+)</name>
        <dbReference type="ChEBI" id="CHEBI:29105"/>
        <label>1</label>
    </ligand>
</feature>
<dbReference type="Gene3D" id="3.30.40.10">
    <property type="entry name" value="Zinc/RING finger domain, C3HC4 (zinc finger)"/>
    <property type="match status" value="1"/>
</dbReference>
<dbReference type="GO" id="GO:0006355">
    <property type="term" value="P:regulation of DNA-templated transcription"/>
    <property type="evidence" value="ECO:0007669"/>
    <property type="project" value="TreeGrafter"/>
</dbReference>
<evidence type="ECO:0000256" key="10">
    <source>
        <dbReference type="PROSITE-ProRule" id="PRU00146"/>
    </source>
</evidence>
<proteinExistence type="inferred from homology"/>
<comment type="similarity">
    <text evidence="2 11">Belongs to the ING family.</text>
</comment>
<dbReference type="InterPro" id="IPR019787">
    <property type="entry name" value="Znf_PHD-finger"/>
</dbReference>
<evidence type="ECO:0000256" key="3">
    <source>
        <dbReference type="ARBA" id="ARBA00022723"/>
    </source>
</evidence>
<organism evidence="14 15">
    <name type="scientific">[Candida] railenensis</name>
    <dbReference type="NCBI Taxonomy" id="45579"/>
    <lineage>
        <taxon>Eukaryota</taxon>
        <taxon>Fungi</taxon>
        <taxon>Dikarya</taxon>
        <taxon>Ascomycota</taxon>
        <taxon>Saccharomycotina</taxon>
        <taxon>Pichiomycetes</taxon>
        <taxon>Debaryomycetaceae</taxon>
        <taxon>Kurtzmaniella</taxon>
    </lineage>
</organism>
<feature type="binding site" evidence="9">
    <location>
        <position position="413"/>
    </location>
    <ligand>
        <name>Zn(2+)</name>
        <dbReference type="ChEBI" id="CHEBI:29105"/>
        <label>1</label>
    </ligand>
</feature>
<dbReference type="SMART" id="SM00249">
    <property type="entry name" value="PHD"/>
    <property type="match status" value="1"/>
</dbReference>
<dbReference type="InterPro" id="IPR011011">
    <property type="entry name" value="Znf_FYVE_PHD"/>
</dbReference>
<protein>
    <recommendedName>
        <fullName evidence="11">Chromatin modification-related protein</fullName>
    </recommendedName>
</protein>
<evidence type="ECO:0000256" key="6">
    <source>
        <dbReference type="ARBA" id="ARBA00022853"/>
    </source>
</evidence>
<evidence type="ECO:0000256" key="5">
    <source>
        <dbReference type="ARBA" id="ARBA00022833"/>
    </source>
</evidence>
<dbReference type="Proteomes" id="UP000837801">
    <property type="component" value="Unassembled WGS sequence"/>
</dbReference>
<dbReference type="CDD" id="cd15505">
    <property type="entry name" value="PHD_ING"/>
    <property type="match status" value="1"/>
</dbReference>
<dbReference type="GO" id="GO:0006325">
    <property type="term" value="P:chromatin organization"/>
    <property type="evidence" value="ECO:0007669"/>
    <property type="project" value="UniProtKB-KW"/>
</dbReference>
<feature type="compositionally biased region" description="Basic and acidic residues" evidence="12">
    <location>
        <begin position="201"/>
        <end position="218"/>
    </location>
</feature>
<dbReference type="AlphaFoldDB" id="A0A9P0VYW9"/>
<evidence type="ECO:0000256" key="8">
    <source>
        <dbReference type="PIRSR" id="PIRSR628651-50"/>
    </source>
</evidence>
<comment type="subunit">
    <text evidence="11">Component of an histone acetyltransferase complex. Interacts with H3K4me3 and to a lesser extent with H3K4me2.</text>
</comment>
<feature type="binding site" evidence="9">
    <location>
        <position position="429"/>
    </location>
    <ligand>
        <name>Zn(2+)</name>
        <dbReference type="ChEBI" id="CHEBI:29105"/>
        <label>2</label>
    </ligand>
</feature>
<reference evidence="14" key="1">
    <citation type="submission" date="2022-03" db="EMBL/GenBank/DDBJ databases">
        <authorList>
            <person name="Legras J.-L."/>
            <person name="Devillers H."/>
            <person name="Grondin C."/>
        </authorList>
    </citation>
    <scope>NUCLEOTIDE SEQUENCE</scope>
    <source>
        <strain evidence="14">CLIB 1423</strain>
    </source>
</reference>
<sequence>MTELQARQKSQRLLNKMKSNNSLAKNGSKNKLEQFNLYKQKAKNISNPNELLPGLNDISDAFEALPLDLIKYFTLLKEIDAKCINTVPQINNSIKTYINNLHDEEQKTTDPNSTRRLSVIRDKILEIIPCLEEKMHVASVATDLLHKHMYRINNDYKLIINNNEIPESIRIGPLNHPAMIMDSQAPSDLHNPNRSAQSQRSESRREALAAKKANKDDTGTEDDLNNSASVSTLATLTAGGKKKGPKGRDAVPAMEKSGSGVAGGSGNATTTKKRSRKELNQDELSRPNTPSNANFSVNSFKGKNGNANNGGNINNNSASSGTNNPNSNSSNSTFNSGANSSVSSNGAVKKRNTKPKKEDIFVNVEITSTNNSGNNNNSTSSGNTEPTYCYCNQVSFGEMVGCDGDDCKREWFHLPCIGFKNPPKGKWYCDDCVVKMKKSKKI</sequence>
<evidence type="ECO:0000256" key="2">
    <source>
        <dbReference type="ARBA" id="ARBA00010210"/>
    </source>
</evidence>
<feature type="binding site" evidence="9">
    <location>
        <position position="407"/>
    </location>
    <ligand>
        <name>Zn(2+)</name>
        <dbReference type="ChEBI" id="CHEBI:29105"/>
        <label>2</label>
    </ligand>
</feature>
<feature type="compositionally biased region" description="Low complexity" evidence="12">
    <location>
        <begin position="298"/>
        <end position="347"/>
    </location>
</feature>
<dbReference type="InterPro" id="IPR001965">
    <property type="entry name" value="Znf_PHD"/>
</dbReference>
<dbReference type="InterPro" id="IPR028651">
    <property type="entry name" value="ING_fam"/>
</dbReference>